<keyword evidence="2 5" id="KW-0132">Cell division</keyword>
<accession>A0ABM6BNP0</accession>
<dbReference type="HAMAP" id="MF_01092">
    <property type="entry name" value="ZapD"/>
    <property type="match status" value="1"/>
</dbReference>
<keyword evidence="7" id="KW-1185">Reference proteome</keyword>
<evidence type="ECO:0000256" key="2">
    <source>
        <dbReference type="ARBA" id="ARBA00022618"/>
    </source>
</evidence>
<dbReference type="PANTHER" id="PTHR39455">
    <property type="entry name" value="CELL DIVISION PROTEIN ZAPD"/>
    <property type="match status" value="1"/>
</dbReference>
<dbReference type="InterPro" id="IPR036268">
    <property type="entry name" value="ZapD_sf"/>
</dbReference>
<sequence>MSDLTSTVLFEHPLNEKMRTWLRIEFLLQQLESQRNLDNIASALTFFRTASDLIDVLERGEVRTDLLKELERQQQKLQAWADVPGVDMALIDELRAQLKSRASVLMSAPRIGQSLKEDRMISLVRQRLSIPGGCCSFDLPTLHIWLHLPQEQRNQHTNELLGTLIPLNQSLTMILDLIRQSGPLRNQISLNGFFQDNADGADLLRLRISMEHQLYPQVSGHKTRYAIRFLPLDSENGTVPARLNFELACC</sequence>
<comment type="similarity">
    <text evidence="5">Belongs to the ZapD family.</text>
</comment>
<keyword evidence="4 5" id="KW-0131">Cell cycle</keyword>
<dbReference type="PANTHER" id="PTHR39455:SF1">
    <property type="entry name" value="CELL DIVISION PROTEIN ZAPD"/>
    <property type="match status" value="1"/>
</dbReference>
<comment type="function">
    <text evidence="5">Cell division factor that enhances FtsZ-ring assembly. Directly interacts with FtsZ and promotes bundling of FtsZ protofilaments, with a reduction in FtsZ GTPase activity.</text>
</comment>
<protein>
    <recommendedName>
        <fullName evidence="5">Cell division protein ZapD</fullName>
    </recommendedName>
    <alternativeName>
        <fullName evidence="5">Z ring-associated protein D</fullName>
    </alternativeName>
</protein>
<gene>
    <name evidence="5" type="primary">zapD</name>
    <name evidence="6" type="ORF">PL78_14050</name>
</gene>
<dbReference type="InterPro" id="IPR027462">
    <property type="entry name" value="ZapD_C"/>
</dbReference>
<dbReference type="Gene3D" id="2.60.440.10">
    <property type="entry name" value="YacF-like domains"/>
    <property type="match status" value="1"/>
</dbReference>
<proteinExistence type="inferred from homology"/>
<evidence type="ECO:0000256" key="4">
    <source>
        <dbReference type="ARBA" id="ARBA00023306"/>
    </source>
</evidence>
<evidence type="ECO:0000256" key="1">
    <source>
        <dbReference type="ARBA" id="ARBA00022490"/>
    </source>
</evidence>
<dbReference type="RefSeq" id="WP_064516435.1">
    <property type="nucleotide sequence ID" value="NZ_CP010029.1"/>
</dbReference>
<organism evidence="6 7">
    <name type="scientific">Yersinia entomophaga</name>
    <dbReference type="NCBI Taxonomy" id="935293"/>
    <lineage>
        <taxon>Bacteria</taxon>
        <taxon>Pseudomonadati</taxon>
        <taxon>Pseudomonadota</taxon>
        <taxon>Gammaproteobacteria</taxon>
        <taxon>Enterobacterales</taxon>
        <taxon>Yersiniaceae</taxon>
        <taxon>Yersinia</taxon>
    </lineage>
</organism>
<dbReference type="Gene3D" id="1.10.3900.10">
    <property type="entry name" value="YacF-like"/>
    <property type="match status" value="1"/>
</dbReference>
<keyword evidence="3 5" id="KW-0717">Septation</keyword>
<evidence type="ECO:0000256" key="3">
    <source>
        <dbReference type="ARBA" id="ARBA00023210"/>
    </source>
</evidence>
<name>A0ABM6BNP0_YERET</name>
<evidence type="ECO:0000256" key="5">
    <source>
        <dbReference type="HAMAP-Rule" id="MF_01092"/>
    </source>
</evidence>
<dbReference type="Proteomes" id="UP000266744">
    <property type="component" value="Chromosome"/>
</dbReference>
<evidence type="ECO:0000313" key="7">
    <source>
        <dbReference type="Proteomes" id="UP000266744"/>
    </source>
</evidence>
<dbReference type="EMBL" id="CP010029">
    <property type="protein sequence ID" value="ANI30940.1"/>
    <property type="molecule type" value="Genomic_DNA"/>
</dbReference>
<reference evidence="6 7" key="1">
    <citation type="journal article" date="2016" name="Toxins">
        <title>The Draft Genome Sequence of the Yersinia entomophaga Entomopathogenic Type Strain MH96T.</title>
        <authorList>
            <person name="Hurst M.R."/>
            <person name="Beattie A."/>
            <person name="Altermann E."/>
            <person name="Moraga R.M."/>
            <person name="Harper L.A."/>
            <person name="Calder J."/>
            <person name="Laugraud A."/>
        </authorList>
    </citation>
    <scope>NUCLEOTIDE SEQUENCE [LARGE SCALE GENOMIC DNA]</scope>
    <source>
        <strain evidence="6 7">MH96</strain>
    </source>
</reference>
<dbReference type="InterPro" id="IPR009777">
    <property type="entry name" value="ZapD"/>
</dbReference>
<evidence type="ECO:0000313" key="6">
    <source>
        <dbReference type="EMBL" id="ANI30940.1"/>
    </source>
</evidence>
<comment type="subcellular location">
    <subcellularLocation>
        <location evidence="5">Cytoplasm</location>
    </subcellularLocation>
    <text evidence="5">Localizes to mid-cell in an FtsZ-dependent manner.</text>
</comment>
<dbReference type="SUPFAM" id="SSF160950">
    <property type="entry name" value="YacF-like"/>
    <property type="match status" value="1"/>
</dbReference>
<dbReference type="NCBIfam" id="NF003653">
    <property type="entry name" value="PRK05287.1-1"/>
    <property type="match status" value="1"/>
</dbReference>
<comment type="subunit">
    <text evidence="5">Interacts with FtsZ.</text>
</comment>
<dbReference type="Pfam" id="PF07072">
    <property type="entry name" value="ZapD"/>
    <property type="match status" value="1"/>
</dbReference>
<keyword evidence="1 5" id="KW-0963">Cytoplasm</keyword>
<dbReference type="NCBIfam" id="NF003655">
    <property type="entry name" value="PRK05287.1-3"/>
    <property type="match status" value="1"/>
</dbReference>